<dbReference type="InterPro" id="IPR013425">
    <property type="entry name" value="Autotrns_rpt"/>
</dbReference>
<evidence type="ECO:0000313" key="4">
    <source>
        <dbReference type="EMBL" id="OZI30767.1"/>
    </source>
</evidence>
<keyword evidence="5" id="KW-1185">Reference proteome</keyword>
<feature type="domain" description="Autotransporter" evidence="3">
    <location>
        <begin position="773"/>
        <end position="1055"/>
    </location>
</feature>
<dbReference type="Gene3D" id="2.40.128.130">
    <property type="entry name" value="Autotransporter beta-domain"/>
    <property type="match status" value="1"/>
</dbReference>
<evidence type="ECO:0000259" key="3">
    <source>
        <dbReference type="PROSITE" id="PS51208"/>
    </source>
</evidence>
<dbReference type="Pfam" id="PF03797">
    <property type="entry name" value="Autotransporter"/>
    <property type="match status" value="1"/>
</dbReference>
<dbReference type="SMART" id="SM00869">
    <property type="entry name" value="Autotransporter"/>
    <property type="match status" value="1"/>
</dbReference>
<feature type="signal peptide" evidence="2">
    <location>
        <begin position="1"/>
        <end position="28"/>
    </location>
</feature>
<comment type="caution">
    <text evidence="4">The sequence shown here is derived from an EMBL/GenBank/DDBJ whole genome shotgun (WGS) entry which is preliminary data.</text>
</comment>
<protein>
    <recommendedName>
        <fullName evidence="3">Autotransporter domain-containing protein</fullName>
    </recommendedName>
</protein>
<dbReference type="InterPro" id="IPR006315">
    <property type="entry name" value="OM_autotransptr_brl_dom"/>
</dbReference>
<dbReference type="Proteomes" id="UP000216020">
    <property type="component" value="Unassembled WGS sequence"/>
</dbReference>
<evidence type="ECO:0000256" key="1">
    <source>
        <dbReference type="ARBA" id="ARBA00022729"/>
    </source>
</evidence>
<gene>
    <name evidence="4" type="ORF">CAL29_22530</name>
</gene>
<accession>A0A261S194</accession>
<evidence type="ECO:0000256" key="2">
    <source>
        <dbReference type="SAM" id="SignalP"/>
    </source>
</evidence>
<sequence length="1055" mass="105235">MTRPVFSPLALAIAAALPVLVQPALVLAASSGFDIAAGTTNTKAQTLTAGSTGTVEQGGTLKTSGVSVSVTGDATIDNYGTILSTGKRAIRDNTGGLTLTVNNGVGALIQATTDDAFQMNVGDSNVTLTNAGTIISGDSTTKGGQAIDWNAITTGVNVLYNRSTGVIQAYDADAVRPGVNGVIYNDGLIQSIYSTESNDGIDAQENTGVTIVNASNGSATVAGTGHILGSRHGITGGAADDNTAFAITVTNNLGGVIEGQDGSGINIDGITSVATITNHGTIIGNGVTGDGDGVDVDGIVNIVNTGSIIGKQAYNDVSEGVTVGGGTIVNSGLIEGDNVDGGLGRGITLAGIDHVKNDDGTTTDFPAQGIYADSVITNSGTIRGQSDSAIAITGGATTHTVTINNLAGGLIEGGGATAAAIATGVTSTRIVNYGTIQADSSGLAIDFGGSDSSLEVLGGSARIVGDIDGGTGTSTVTIVPGAGNAFTYDYALRNLAGVEIGAGTTTLNGASTYTGATTVDAGGVLVVNGSLASAVQVGSGATLAGTGTVGSTTLASGATLSPGAMSAAGASSIGTLTVNGDLTFAQGSTYAVQADPAGSASDLVHVTGLATLAGSVVHVGTDGNYAPFRTYTILTADGGLSGAFDTVQSNYAFLTPTLSYTANDVDLTLERNDTAFESLGVTRNQRAVARSLDGLPLSSSLYRQVVTLSGGDAARAFNLLSGEAHASNVAALQTVSATTVDLPLSHLRANMDAGMQAGQPTADLGRGDASSLPTSGAYPVWVQVFGNWSTLGGSNGVARTSATDGGVYIGADRDVGGGLRLGGALGYTGSHLSTRDVASKADVDSYTATLYGGKAFAAGPGQIRLSGGAAYTWHDLDTKRGVNVGALGETLTADYHGSTAQLFTELGYKLPVAERASIEPFIGAAWSDMRLRSFSESGGAAALDGQSSRNQTTATTLGLHASTDFNAGEMAGTLRATVGWRHAFGDVQPRTTLALQGSDTSYSVTGAPIARDALTLALGAEVAVTRSTKVALTYAGQYGGGNRQNSGLIDVRYRF</sequence>
<dbReference type="OrthoDB" id="5760545at2"/>
<dbReference type="InterPro" id="IPR005546">
    <property type="entry name" value="Autotransporte_beta"/>
</dbReference>
<dbReference type="NCBIfam" id="TIGR02601">
    <property type="entry name" value="autotrns_rpt"/>
    <property type="match status" value="1"/>
</dbReference>
<feature type="chain" id="PRO_5012559989" description="Autotransporter domain-containing protein" evidence="2">
    <location>
        <begin position="29"/>
        <end position="1055"/>
    </location>
</feature>
<name>A0A261S194_9BORD</name>
<dbReference type="PROSITE" id="PS51208">
    <property type="entry name" value="AUTOTRANSPORTER"/>
    <property type="match status" value="1"/>
</dbReference>
<dbReference type="AlphaFoldDB" id="A0A261S194"/>
<dbReference type="SUPFAM" id="SSF103515">
    <property type="entry name" value="Autotransporter"/>
    <property type="match status" value="1"/>
</dbReference>
<reference evidence="5" key="1">
    <citation type="submission" date="2017-05" db="EMBL/GenBank/DDBJ databases">
        <title>Complete and WGS of Bordetella genogroups.</title>
        <authorList>
            <person name="Spilker T."/>
            <person name="Lipuma J."/>
        </authorList>
    </citation>
    <scope>NUCLEOTIDE SEQUENCE [LARGE SCALE GENOMIC DNA]</scope>
    <source>
        <strain evidence="5">AU16122</strain>
    </source>
</reference>
<dbReference type="SUPFAM" id="SSF51126">
    <property type="entry name" value="Pectin lyase-like"/>
    <property type="match status" value="1"/>
</dbReference>
<dbReference type="EMBL" id="NEVM01000005">
    <property type="protein sequence ID" value="OZI30767.1"/>
    <property type="molecule type" value="Genomic_DNA"/>
</dbReference>
<dbReference type="RefSeq" id="WP_094855190.1">
    <property type="nucleotide sequence ID" value="NZ_NEVM01000005.1"/>
</dbReference>
<evidence type="ECO:0000313" key="5">
    <source>
        <dbReference type="Proteomes" id="UP000216020"/>
    </source>
</evidence>
<dbReference type="InterPro" id="IPR011050">
    <property type="entry name" value="Pectin_lyase_fold/virulence"/>
</dbReference>
<dbReference type="InterPro" id="IPR036709">
    <property type="entry name" value="Autotransporte_beta_dom_sf"/>
</dbReference>
<proteinExistence type="predicted"/>
<organism evidence="4 5">
    <name type="scientific">Bordetella genomosp. 10</name>
    <dbReference type="NCBI Taxonomy" id="1416804"/>
    <lineage>
        <taxon>Bacteria</taxon>
        <taxon>Pseudomonadati</taxon>
        <taxon>Pseudomonadota</taxon>
        <taxon>Betaproteobacteria</taxon>
        <taxon>Burkholderiales</taxon>
        <taxon>Alcaligenaceae</taxon>
        <taxon>Bordetella</taxon>
    </lineage>
</organism>
<keyword evidence="1 2" id="KW-0732">Signal</keyword>
<dbReference type="GO" id="GO:0019867">
    <property type="term" value="C:outer membrane"/>
    <property type="evidence" value="ECO:0007669"/>
    <property type="project" value="InterPro"/>
</dbReference>
<dbReference type="NCBIfam" id="TIGR01414">
    <property type="entry name" value="autotrans_barl"/>
    <property type="match status" value="1"/>
</dbReference>